<gene>
    <name evidence="1" type="ORF">CKS_5115</name>
</gene>
<proteinExistence type="predicted"/>
<dbReference type="EMBL" id="AHIE01000001">
    <property type="protein sequence ID" value="EHU02279.1"/>
    <property type="molecule type" value="Genomic_DNA"/>
</dbReference>
<name>H3R8E3_PANSE</name>
<evidence type="ECO:0000313" key="1">
    <source>
        <dbReference type="EMBL" id="EHU02279.1"/>
    </source>
</evidence>
<dbReference type="PATRIC" id="fig|660596.6.peg.101"/>
<dbReference type="AlphaFoldDB" id="H3R8E3"/>
<organism evidence="1 2">
    <name type="scientific">Pantoea stewartii subsp. stewartii DC283</name>
    <dbReference type="NCBI Taxonomy" id="660596"/>
    <lineage>
        <taxon>Bacteria</taxon>
        <taxon>Pseudomonadati</taxon>
        <taxon>Pseudomonadota</taxon>
        <taxon>Gammaproteobacteria</taxon>
        <taxon>Enterobacterales</taxon>
        <taxon>Erwiniaceae</taxon>
        <taxon>Pantoea</taxon>
    </lineage>
</organism>
<dbReference type="Proteomes" id="UP000005050">
    <property type="component" value="Unassembled WGS sequence"/>
</dbReference>
<reference evidence="1 2" key="1">
    <citation type="journal article" date="2012" name="Mol. Microbiol.">
        <title>The genetic and structural basis of two distinct terminal side branch residues in stewartan and amylovoran exopolysaccharides and their potential role in host adaptation.</title>
        <authorList>
            <person name="Wang X."/>
            <person name="Yang F."/>
            <person name="von Bodman S.B."/>
        </authorList>
    </citation>
    <scope>NUCLEOTIDE SEQUENCE [LARGE SCALE GENOMIC DNA]</scope>
    <source>
        <strain evidence="1 2">DC283</strain>
    </source>
</reference>
<protein>
    <submittedName>
        <fullName evidence="1">Uncharacterized protein</fullName>
    </submittedName>
</protein>
<evidence type="ECO:0000313" key="2">
    <source>
        <dbReference type="Proteomes" id="UP000005050"/>
    </source>
</evidence>
<sequence length="58" mass="6599">MNLLCGQVDDIQPDLTCFFFQRPQRSMTSKWGRLEAHQGLNEKKFSTAAQAALTKIIN</sequence>
<comment type="caution">
    <text evidence="1">The sequence shown here is derived from an EMBL/GenBank/DDBJ whole genome shotgun (WGS) entry which is preliminary data.</text>
</comment>
<accession>H3R8E3</accession>